<reference evidence="22 23" key="1">
    <citation type="submission" date="2024-11" db="EMBL/GenBank/DDBJ databases">
        <title>Chromosome-level genome assembly of Eucalyptus globulus Labill. provides insights into its genome evolution.</title>
        <authorList>
            <person name="Li X."/>
        </authorList>
    </citation>
    <scope>NUCLEOTIDE SEQUENCE [LARGE SCALE GENOMIC DNA]</scope>
    <source>
        <strain evidence="22">CL2024</strain>
        <tissue evidence="22">Fresh tender leaves</tissue>
    </source>
</reference>
<feature type="domain" description="Protein kinase" evidence="20">
    <location>
        <begin position="353"/>
        <end position="620"/>
    </location>
</feature>
<dbReference type="FunFam" id="3.30.200.20:FF:000727">
    <property type="entry name" value="Cysteine-rich RLK (RECEPTOR-like protein kinase) 23"/>
    <property type="match status" value="1"/>
</dbReference>
<evidence type="ECO:0000313" key="23">
    <source>
        <dbReference type="Proteomes" id="UP001634007"/>
    </source>
</evidence>
<evidence type="ECO:0000256" key="9">
    <source>
        <dbReference type="ARBA" id="ARBA00022777"/>
    </source>
</evidence>
<evidence type="ECO:0000259" key="20">
    <source>
        <dbReference type="PROSITE" id="PS50011"/>
    </source>
</evidence>
<keyword evidence="11 18" id="KW-1133">Transmembrane helix</keyword>
<comment type="catalytic activity">
    <reaction evidence="15">
        <text>L-threonyl-[protein] + ATP = O-phospho-L-threonyl-[protein] + ADP + H(+)</text>
        <dbReference type="Rhea" id="RHEA:46608"/>
        <dbReference type="Rhea" id="RHEA-COMP:11060"/>
        <dbReference type="Rhea" id="RHEA-COMP:11605"/>
        <dbReference type="ChEBI" id="CHEBI:15378"/>
        <dbReference type="ChEBI" id="CHEBI:30013"/>
        <dbReference type="ChEBI" id="CHEBI:30616"/>
        <dbReference type="ChEBI" id="CHEBI:61977"/>
        <dbReference type="ChEBI" id="CHEBI:456216"/>
        <dbReference type="EC" id="2.7.11.1"/>
    </reaction>
</comment>
<keyword evidence="23" id="KW-1185">Reference proteome</keyword>
<dbReference type="Pfam" id="PF01657">
    <property type="entry name" value="Stress-antifung"/>
    <property type="match status" value="2"/>
</dbReference>
<keyword evidence="9" id="KW-0418">Kinase</keyword>
<evidence type="ECO:0000256" key="13">
    <source>
        <dbReference type="ARBA" id="ARBA00023170"/>
    </source>
</evidence>
<evidence type="ECO:0000256" key="7">
    <source>
        <dbReference type="ARBA" id="ARBA00022737"/>
    </source>
</evidence>
<keyword evidence="12 18" id="KW-0472">Membrane</keyword>
<keyword evidence="14" id="KW-0325">Glycoprotein</keyword>
<dbReference type="CDD" id="cd23509">
    <property type="entry name" value="Gnk2-like"/>
    <property type="match status" value="2"/>
</dbReference>
<sequence>MSSTFTISLPLLFSINLLIGISHISEAAPNFIDNYCPNTKPFLPNSTYQTSLNELLPSLSSAADSASNNISSSGGFSNATAGEYPPDQTYGIFLCRGDIDAPTCSNCVAKAAQDIGRRCPGKRISIIWYDICMLRYSDQPIYSVMQPYPVAKQGNGWNVTEDPSRFFQLLNETMDDVLRRAPSSGSGKKVAAAEAELVGSQRLYTLAECTPDLTASDCGTCLRSAIARLPPETLGGKVFTPSCNVRFEVYSFYDPDLVTVVTVAAPPPVRLLSPPAQVTAPKGRSNKSTLIITAIAVPVGVLVAFLSLASCFVWRKGTTTHELVQEEAGTNKITNEEPSQYDLATIRAATNNFSHQNKLGEGGFGEVFQGRLPNGQDIAVKRLSWSSRQGAEEFKNEVRLVANLQHRNLVWLLGYCLEGEEKLLVFEFVPHKSLDYFLYDTEKNMQLDWLKRYRIAWGIARGMHYLHEDSRLWIIHHSDWNPRISDFGTARIFGVDQTHASANKIAGTLGYMPPEYVRNGKFSVKSDVYSFGILLLEIITRKKNDHFCQSDGGEDLASYAWRNWRDGTPSEVMDPAILDLRSRDEVLRCLHISLLCVQKDTVDRPTMATVLRMLSSQPVTMSQPQCPAFFPQSTDQSISRSIQQSVNEVTITESYPR</sequence>
<dbReference type="InterPro" id="IPR001245">
    <property type="entry name" value="Ser-Thr/Tyr_kinase_cat_dom"/>
</dbReference>
<dbReference type="InterPro" id="IPR011009">
    <property type="entry name" value="Kinase-like_dom_sf"/>
</dbReference>
<dbReference type="Gene3D" id="3.30.200.20">
    <property type="entry name" value="Phosphorylase Kinase, domain 1"/>
    <property type="match status" value="1"/>
</dbReference>
<proteinExistence type="predicted"/>
<evidence type="ECO:0000256" key="12">
    <source>
        <dbReference type="ARBA" id="ARBA00023136"/>
    </source>
</evidence>
<gene>
    <name evidence="22" type="ORF">ACJRO7_021788</name>
</gene>
<evidence type="ECO:0000256" key="5">
    <source>
        <dbReference type="ARBA" id="ARBA00022692"/>
    </source>
</evidence>
<evidence type="ECO:0000256" key="6">
    <source>
        <dbReference type="ARBA" id="ARBA00022729"/>
    </source>
</evidence>
<dbReference type="Gene3D" id="3.30.430.20">
    <property type="entry name" value="Gnk2 domain, C-X8-C-X2-C motif"/>
    <property type="match status" value="2"/>
</dbReference>
<feature type="chain" id="PRO_5044849092" description="non-specific serine/threonine protein kinase" evidence="19">
    <location>
        <begin position="28"/>
        <end position="657"/>
    </location>
</feature>
<dbReference type="PROSITE" id="PS51473">
    <property type="entry name" value="GNK2"/>
    <property type="match status" value="2"/>
</dbReference>
<dbReference type="InterPro" id="IPR038408">
    <property type="entry name" value="GNK2_sf"/>
</dbReference>
<keyword evidence="6 19" id="KW-0732">Signal</keyword>
<dbReference type="GO" id="GO:0004674">
    <property type="term" value="F:protein serine/threonine kinase activity"/>
    <property type="evidence" value="ECO:0007669"/>
    <property type="project" value="UniProtKB-KW"/>
</dbReference>
<dbReference type="SUPFAM" id="SSF56112">
    <property type="entry name" value="Protein kinase-like (PK-like)"/>
    <property type="match status" value="1"/>
</dbReference>
<feature type="domain" description="Gnk2-homologous" evidence="21">
    <location>
        <begin position="30"/>
        <end position="141"/>
    </location>
</feature>
<dbReference type="PANTHER" id="PTHR27002:SF1050">
    <property type="entry name" value="CYSTEINE-RICH RECEPTOR-LIKE PROTEIN KINASE 5"/>
    <property type="match status" value="1"/>
</dbReference>
<dbReference type="AlphaFoldDB" id="A0ABD3KL16"/>
<keyword evidence="8 17" id="KW-0547">Nucleotide-binding</keyword>
<organism evidence="22 23">
    <name type="scientific">Eucalyptus globulus</name>
    <name type="common">Tasmanian blue gum</name>
    <dbReference type="NCBI Taxonomy" id="34317"/>
    <lineage>
        <taxon>Eukaryota</taxon>
        <taxon>Viridiplantae</taxon>
        <taxon>Streptophyta</taxon>
        <taxon>Embryophyta</taxon>
        <taxon>Tracheophyta</taxon>
        <taxon>Spermatophyta</taxon>
        <taxon>Magnoliopsida</taxon>
        <taxon>eudicotyledons</taxon>
        <taxon>Gunneridae</taxon>
        <taxon>Pentapetalae</taxon>
        <taxon>rosids</taxon>
        <taxon>malvids</taxon>
        <taxon>Myrtales</taxon>
        <taxon>Myrtaceae</taxon>
        <taxon>Myrtoideae</taxon>
        <taxon>Eucalypteae</taxon>
        <taxon>Eucalyptus</taxon>
    </lineage>
</organism>
<feature type="domain" description="Gnk2-homologous" evidence="21">
    <location>
        <begin position="147"/>
        <end position="252"/>
    </location>
</feature>
<dbReference type="Pfam" id="PF07714">
    <property type="entry name" value="PK_Tyr_Ser-Thr"/>
    <property type="match status" value="1"/>
</dbReference>
<dbReference type="InterPro" id="IPR017441">
    <property type="entry name" value="Protein_kinase_ATP_BS"/>
</dbReference>
<keyword evidence="7" id="KW-0677">Repeat</keyword>
<evidence type="ECO:0000256" key="15">
    <source>
        <dbReference type="ARBA" id="ARBA00047899"/>
    </source>
</evidence>
<dbReference type="InterPro" id="IPR000719">
    <property type="entry name" value="Prot_kinase_dom"/>
</dbReference>
<keyword evidence="3" id="KW-0723">Serine/threonine-protein kinase</keyword>
<feature type="transmembrane region" description="Helical" evidence="18">
    <location>
        <begin position="290"/>
        <end position="314"/>
    </location>
</feature>
<protein>
    <recommendedName>
        <fullName evidence="2">non-specific serine/threonine protein kinase</fullName>
        <ecNumber evidence="2">2.7.11.1</ecNumber>
    </recommendedName>
</protein>
<evidence type="ECO:0000256" key="19">
    <source>
        <dbReference type="SAM" id="SignalP"/>
    </source>
</evidence>
<evidence type="ECO:0000256" key="17">
    <source>
        <dbReference type="PROSITE-ProRule" id="PRU10141"/>
    </source>
</evidence>
<dbReference type="PROSITE" id="PS00107">
    <property type="entry name" value="PROTEIN_KINASE_ATP"/>
    <property type="match status" value="1"/>
</dbReference>
<evidence type="ECO:0000256" key="2">
    <source>
        <dbReference type="ARBA" id="ARBA00012513"/>
    </source>
</evidence>
<evidence type="ECO:0000256" key="14">
    <source>
        <dbReference type="ARBA" id="ARBA00023180"/>
    </source>
</evidence>
<keyword evidence="10 17" id="KW-0067">ATP-binding</keyword>
<evidence type="ECO:0000313" key="22">
    <source>
        <dbReference type="EMBL" id="KAL3740566.1"/>
    </source>
</evidence>
<dbReference type="GO" id="GO:0005524">
    <property type="term" value="F:ATP binding"/>
    <property type="evidence" value="ECO:0007669"/>
    <property type="project" value="UniProtKB-UniRule"/>
</dbReference>
<dbReference type="GO" id="GO:0016020">
    <property type="term" value="C:membrane"/>
    <property type="evidence" value="ECO:0007669"/>
    <property type="project" value="UniProtKB-SubCell"/>
</dbReference>
<evidence type="ECO:0000256" key="8">
    <source>
        <dbReference type="ARBA" id="ARBA00022741"/>
    </source>
</evidence>
<keyword evidence="4" id="KW-0808">Transferase</keyword>
<dbReference type="PANTHER" id="PTHR27002">
    <property type="entry name" value="RECEPTOR-LIKE SERINE/THREONINE-PROTEIN KINASE SD1-8"/>
    <property type="match status" value="1"/>
</dbReference>
<dbReference type="Proteomes" id="UP001634007">
    <property type="component" value="Unassembled WGS sequence"/>
</dbReference>
<feature type="binding site" evidence="17">
    <location>
        <position position="381"/>
    </location>
    <ligand>
        <name>ATP</name>
        <dbReference type="ChEBI" id="CHEBI:30616"/>
    </ligand>
</feature>
<evidence type="ECO:0000256" key="18">
    <source>
        <dbReference type="SAM" id="Phobius"/>
    </source>
</evidence>
<dbReference type="InterPro" id="IPR002902">
    <property type="entry name" value="GNK2"/>
</dbReference>
<evidence type="ECO:0000259" key="21">
    <source>
        <dbReference type="PROSITE" id="PS51473"/>
    </source>
</evidence>
<comment type="subcellular location">
    <subcellularLocation>
        <location evidence="1">Membrane</location>
        <topology evidence="1">Single-pass membrane protein</topology>
    </subcellularLocation>
</comment>
<evidence type="ECO:0000256" key="3">
    <source>
        <dbReference type="ARBA" id="ARBA00022527"/>
    </source>
</evidence>
<evidence type="ECO:0000256" key="16">
    <source>
        <dbReference type="ARBA" id="ARBA00048679"/>
    </source>
</evidence>
<dbReference type="Gene3D" id="1.10.510.10">
    <property type="entry name" value="Transferase(Phosphotransferase) domain 1"/>
    <property type="match status" value="1"/>
</dbReference>
<evidence type="ECO:0000256" key="10">
    <source>
        <dbReference type="ARBA" id="ARBA00022840"/>
    </source>
</evidence>
<feature type="signal peptide" evidence="19">
    <location>
        <begin position="1"/>
        <end position="27"/>
    </location>
</feature>
<comment type="catalytic activity">
    <reaction evidence="16">
        <text>L-seryl-[protein] + ATP = O-phospho-L-seryl-[protein] + ADP + H(+)</text>
        <dbReference type="Rhea" id="RHEA:17989"/>
        <dbReference type="Rhea" id="RHEA-COMP:9863"/>
        <dbReference type="Rhea" id="RHEA-COMP:11604"/>
        <dbReference type="ChEBI" id="CHEBI:15378"/>
        <dbReference type="ChEBI" id="CHEBI:29999"/>
        <dbReference type="ChEBI" id="CHEBI:30616"/>
        <dbReference type="ChEBI" id="CHEBI:83421"/>
        <dbReference type="ChEBI" id="CHEBI:456216"/>
        <dbReference type="EC" id="2.7.11.1"/>
    </reaction>
</comment>
<keyword evidence="5 18" id="KW-0812">Transmembrane</keyword>
<evidence type="ECO:0000256" key="4">
    <source>
        <dbReference type="ARBA" id="ARBA00022679"/>
    </source>
</evidence>
<name>A0ABD3KL16_EUCGL</name>
<accession>A0ABD3KL16</accession>
<dbReference type="EC" id="2.7.11.1" evidence="2"/>
<comment type="caution">
    <text evidence="22">The sequence shown here is derived from an EMBL/GenBank/DDBJ whole genome shotgun (WGS) entry which is preliminary data.</text>
</comment>
<dbReference type="PROSITE" id="PS50011">
    <property type="entry name" value="PROTEIN_KINASE_DOM"/>
    <property type="match status" value="1"/>
</dbReference>
<dbReference type="FunFam" id="1.10.510.10:FF:001023">
    <property type="entry name" value="Os07g0541700 protein"/>
    <property type="match status" value="1"/>
</dbReference>
<evidence type="ECO:0000256" key="1">
    <source>
        <dbReference type="ARBA" id="ARBA00004167"/>
    </source>
</evidence>
<evidence type="ECO:0000256" key="11">
    <source>
        <dbReference type="ARBA" id="ARBA00022989"/>
    </source>
</evidence>
<dbReference type="EMBL" id="JBJKBG010000005">
    <property type="protein sequence ID" value="KAL3740566.1"/>
    <property type="molecule type" value="Genomic_DNA"/>
</dbReference>
<keyword evidence="13" id="KW-0675">Receptor</keyword>